<keyword evidence="4 9" id="KW-0812">Transmembrane</keyword>
<dbReference type="UniPathway" id="UPA00665"/>
<dbReference type="AlphaFoldDB" id="A0A154VP55"/>
<feature type="active site" evidence="9">
    <location>
        <position position="132"/>
    </location>
</feature>
<name>A0A154VP55_9PROT</name>
<dbReference type="PROSITE" id="PS00855">
    <property type="entry name" value="SPASE_II"/>
    <property type="match status" value="1"/>
</dbReference>
<comment type="function">
    <text evidence="9 10">This protein specifically catalyzes the removal of signal peptides from prolipoproteins.</text>
</comment>
<feature type="transmembrane region" description="Helical" evidence="9">
    <location>
        <begin position="124"/>
        <end position="144"/>
    </location>
</feature>
<reference evidence="12 13" key="1">
    <citation type="submission" date="2015-12" db="EMBL/GenBank/DDBJ databases">
        <title>Genome sequence of Oceanibaculum pacificum MCCC 1A02656.</title>
        <authorList>
            <person name="Lu L."/>
            <person name="Lai Q."/>
            <person name="Shao Z."/>
            <person name="Qian P."/>
        </authorList>
    </citation>
    <scope>NUCLEOTIDE SEQUENCE [LARGE SCALE GENOMIC DNA]</scope>
    <source>
        <strain evidence="12 13">MCCC 1A02656</strain>
    </source>
</reference>
<comment type="catalytic activity">
    <reaction evidence="9 10">
        <text>Release of signal peptides from bacterial membrane prolipoproteins. Hydrolyzes -Xaa-Yaa-Zaa-|-(S,diacylglyceryl)Cys-, in which Xaa is hydrophobic (preferably Leu), and Yaa (Ala or Ser) and Zaa (Gly or Ala) have small, neutral side chains.</text>
        <dbReference type="EC" id="3.4.23.36"/>
    </reaction>
</comment>
<organism evidence="12 13">
    <name type="scientific">Oceanibaculum pacificum</name>
    <dbReference type="NCBI Taxonomy" id="580166"/>
    <lineage>
        <taxon>Bacteria</taxon>
        <taxon>Pseudomonadati</taxon>
        <taxon>Pseudomonadota</taxon>
        <taxon>Alphaproteobacteria</taxon>
        <taxon>Rhodospirillales</taxon>
        <taxon>Oceanibaculaceae</taxon>
        <taxon>Oceanibaculum</taxon>
    </lineage>
</organism>
<dbReference type="RefSeq" id="WP_067559215.1">
    <property type="nucleotide sequence ID" value="NZ_LPXN01000149.1"/>
</dbReference>
<accession>A0A154VP55</accession>
<dbReference type="InterPro" id="IPR001872">
    <property type="entry name" value="Peptidase_A8"/>
</dbReference>
<keyword evidence="5 9" id="KW-0064">Aspartyl protease</keyword>
<evidence type="ECO:0000256" key="9">
    <source>
        <dbReference type="HAMAP-Rule" id="MF_00161"/>
    </source>
</evidence>
<dbReference type="HAMAP" id="MF_00161">
    <property type="entry name" value="LspA"/>
    <property type="match status" value="1"/>
</dbReference>
<dbReference type="PANTHER" id="PTHR33695:SF1">
    <property type="entry name" value="LIPOPROTEIN SIGNAL PEPTIDASE"/>
    <property type="match status" value="1"/>
</dbReference>
<sequence length="158" mass="16829">MSARFLGLVCAAAALALDQGSKALALNSPRLAGGVEVLPVMNLVLVRNDGVSFGMLGGLVPWWALVLLAFAIVAWLSVWLWRSQCRVVSAALGLVIGGALGNVVDRVRLQAVTDFLDFHVGAYHWPAFNLADVAVFCGAALLVWDSFRPAKARDRAEA</sequence>
<keyword evidence="13" id="KW-1185">Reference proteome</keyword>
<dbReference type="GO" id="GO:0004190">
    <property type="term" value="F:aspartic-type endopeptidase activity"/>
    <property type="evidence" value="ECO:0007669"/>
    <property type="project" value="UniProtKB-UniRule"/>
</dbReference>
<comment type="subcellular location">
    <subcellularLocation>
        <location evidence="9">Cell membrane</location>
        <topology evidence="9">Multi-pass membrane protein</topology>
    </subcellularLocation>
</comment>
<comment type="similarity">
    <text evidence="1 9 11">Belongs to the peptidase A8 family.</text>
</comment>
<proteinExistence type="inferred from homology"/>
<dbReference type="PANTHER" id="PTHR33695">
    <property type="entry name" value="LIPOPROTEIN SIGNAL PEPTIDASE"/>
    <property type="match status" value="1"/>
</dbReference>
<evidence type="ECO:0000313" key="13">
    <source>
        <dbReference type="Proteomes" id="UP000076400"/>
    </source>
</evidence>
<dbReference type="Pfam" id="PF01252">
    <property type="entry name" value="Peptidase_A8"/>
    <property type="match status" value="1"/>
</dbReference>
<evidence type="ECO:0000256" key="3">
    <source>
        <dbReference type="ARBA" id="ARBA00022670"/>
    </source>
</evidence>
<dbReference type="EC" id="3.4.23.36" evidence="9"/>
<dbReference type="EMBL" id="LPXN01000149">
    <property type="protein sequence ID" value="KZD03050.1"/>
    <property type="molecule type" value="Genomic_DNA"/>
</dbReference>
<evidence type="ECO:0000256" key="4">
    <source>
        <dbReference type="ARBA" id="ARBA00022692"/>
    </source>
</evidence>
<dbReference type="GO" id="GO:0005886">
    <property type="term" value="C:plasma membrane"/>
    <property type="evidence" value="ECO:0007669"/>
    <property type="project" value="UniProtKB-SubCell"/>
</dbReference>
<evidence type="ECO:0000313" key="12">
    <source>
        <dbReference type="EMBL" id="KZD03050.1"/>
    </source>
</evidence>
<keyword evidence="3 9" id="KW-0645">Protease</keyword>
<feature type="transmembrane region" description="Helical" evidence="9">
    <location>
        <begin position="87"/>
        <end position="104"/>
    </location>
</feature>
<keyword evidence="2 9" id="KW-1003">Cell membrane</keyword>
<evidence type="ECO:0000256" key="2">
    <source>
        <dbReference type="ARBA" id="ARBA00022475"/>
    </source>
</evidence>
<dbReference type="PRINTS" id="PR00781">
    <property type="entry name" value="LIPOSIGPTASE"/>
</dbReference>
<feature type="transmembrane region" description="Helical" evidence="9">
    <location>
        <begin position="60"/>
        <end position="80"/>
    </location>
</feature>
<protein>
    <recommendedName>
        <fullName evidence="9">Lipoprotein signal peptidase</fullName>
        <ecNumber evidence="9">3.4.23.36</ecNumber>
    </recommendedName>
    <alternativeName>
        <fullName evidence="9">Prolipoprotein signal peptidase</fullName>
    </alternativeName>
    <alternativeName>
        <fullName evidence="9">Signal peptidase II</fullName>
        <shortName evidence="9">SPase II</shortName>
    </alternativeName>
</protein>
<dbReference type="GO" id="GO:0006508">
    <property type="term" value="P:proteolysis"/>
    <property type="evidence" value="ECO:0007669"/>
    <property type="project" value="UniProtKB-KW"/>
</dbReference>
<comment type="caution">
    <text evidence="9">Lacks conserved residue(s) required for the propagation of feature annotation.</text>
</comment>
<keyword evidence="7 9" id="KW-1133">Transmembrane helix</keyword>
<dbReference type="Proteomes" id="UP000076400">
    <property type="component" value="Unassembled WGS sequence"/>
</dbReference>
<keyword evidence="8 9" id="KW-0472">Membrane</keyword>
<evidence type="ECO:0000256" key="6">
    <source>
        <dbReference type="ARBA" id="ARBA00022801"/>
    </source>
</evidence>
<feature type="active site" evidence="9">
    <location>
        <position position="114"/>
    </location>
</feature>
<evidence type="ECO:0000256" key="11">
    <source>
        <dbReference type="RuleBase" id="RU004181"/>
    </source>
</evidence>
<evidence type="ECO:0000256" key="7">
    <source>
        <dbReference type="ARBA" id="ARBA00022989"/>
    </source>
</evidence>
<comment type="caution">
    <text evidence="12">The sequence shown here is derived from an EMBL/GenBank/DDBJ whole genome shotgun (WGS) entry which is preliminary data.</text>
</comment>
<evidence type="ECO:0000256" key="1">
    <source>
        <dbReference type="ARBA" id="ARBA00006139"/>
    </source>
</evidence>
<dbReference type="STRING" id="580166.AUP43_03235"/>
<evidence type="ECO:0000256" key="8">
    <source>
        <dbReference type="ARBA" id="ARBA00023136"/>
    </source>
</evidence>
<dbReference type="NCBIfam" id="TIGR00077">
    <property type="entry name" value="lspA"/>
    <property type="match status" value="1"/>
</dbReference>
<evidence type="ECO:0000256" key="10">
    <source>
        <dbReference type="RuleBase" id="RU000594"/>
    </source>
</evidence>
<dbReference type="OrthoDB" id="9810259at2"/>
<keyword evidence="6 9" id="KW-0378">Hydrolase</keyword>
<evidence type="ECO:0000256" key="5">
    <source>
        <dbReference type="ARBA" id="ARBA00022750"/>
    </source>
</evidence>
<gene>
    <name evidence="9" type="primary">lspA</name>
    <name evidence="12" type="ORF">AUP43_03235</name>
</gene>
<comment type="pathway">
    <text evidence="9">Protein modification; lipoprotein biosynthesis (signal peptide cleavage).</text>
</comment>